<keyword evidence="2" id="KW-1185">Reference proteome</keyword>
<dbReference type="EMBL" id="CP045226">
    <property type="protein sequence ID" value="QFS47632.1"/>
    <property type="molecule type" value="Genomic_DNA"/>
</dbReference>
<sequence length="43" mass="5159">MEHNIELQVKVPAFRIICQIFLENGNLFNKHYQNSLQRQALFI</sequence>
<evidence type="ECO:0000313" key="1">
    <source>
        <dbReference type="EMBL" id="QFS47632.1"/>
    </source>
</evidence>
<reference evidence="1 2" key="1">
    <citation type="submission" date="2019-10" db="EMBL/GenBank/DDBJ databases">
        <title>Genomic and transcriptomic insights into the perfect genentic adaptation of a filamentous nitrogen-fixing cyanobacterium to rice fields.</title>
        <authorList>
            <person name="Chen Z."/>
        </authorList>
    </citation>
    <scope>NUCLEOTIDE SEQUENCE [LARGE SCALE GENOMIC DNA]</scope>
    <source>
        <strain evidence="1">CCNUC1</strain>
    </source>
</reference>
<dbReference type="Proteomes" id="UP000326678">
    <property type="component" value="Chromosome Gxm1"/>
</dbReference>
<dbReference type="KEGG" id="nsh:GXM_05124"/>
<accession>A0A5P8W4U1</accession>
<organism evidence="1 2">
    <name type="scientific">Nostoc sphaeroides CCNUC1</name>
    <dbReference type="NCBI Taxonomy" id="2653204"/>
    <lineage>
        <taxon>Bacteria</taxon>
        <taxon>Bacillati</taxon>
        <taxon>Cyanobacteriota</taxon>
        <taxon>Cyanophyceae</taxon>
        <taxon>Nostocales</taxon>
        <taxon>Nostocaceae</taxon>
        <taxon>Nostoc</taxon>
    </lineage>
</organism>
<protein>
    <submittedName>
        <fullName evidence="1">Uncharacterized protein</fullName>
    </submittedName>
</protein>
<name>A0A5P8W4U1_9NOSO</name>
<proteinExistence type="predicted"/>
<dbReference type="AlphaFoldDB" id="A0A5P8W4U1"/>
<gene>
    <name evidence="1" type="ORF">GXM_05124</name>
</gene>
<evidence type="ECO:0000313" key="2">
    <source>
        <dbReference type="Proteomes" id="UP000326678"/>
    </source>
</evidence>